<reference evidence="3 4" key="2">
    <citation type="journal article" date="2013" name="Plant Cell Physiol.">
        <title>Rice Annotation Project Database (RAP-DB): an integrative and interactive database for rice genomics.</title>
        <authorList>
            <person name="Sakai H."/>
            <person name="Lee S.S."/>
            <person name="Tanaka T."/>
            <person name="Numa H."/>
            <person name="Kim J."/>
            <person name="Kawahara Y."/>
            <person name="Wakimoto H."/>
            <person name="Yang C.C."/>
            <person name="Iwamoto M."/>
            <person name="Abe T."/>
            <person name="Yamada Y."/>
            <person name="Muto A."/>
            <person name="Inokuchi H."/>
            <person name="Ikemura T."/>
            <person name="Matsumoto T."/>
            <person name="Sasaki T."/>
            <person name="Itoh T."/>
        </authorList>
    </citation>
    <scope>NUCLEOTIDE SEQUENCE [LARGE SCALE GENOMIC DNA]</scope>
    <source>
        <strain evidence="4">cv. Nipponbare</strain>
    </source>
</reference>
<dbReference type="STRING" id="39947.A0A0P0VY20"/>
<name>A0A0P0VY20_ORYSJ</name>
<evidence type="ECO:0000313" key="4">
    <source>
        <dbReference type="Proteomes" id="UP000059680"/>
    </source>
</evidence>
<proteinExistence type="predicted"/>
<dbReference type="Proteomes" id="UP000059680">
    <property type="component" value="Chromosome 3"/>
</dbReference>
<reference evidence="4" key="1">
    <citation type="journal article" date="2005" name="Nature">
        <title>The map-based sequence of the rice genome.</title>
        <authorList>
            <consortium name="International rice genome sequencing project (IRGSP)"/>
            <person name="Matsumoto T."/>
            <person name="Wu J."/>
            <person name="Kanamori H."/>
            <person name="Katayose Y."/>
            <person name="Fujisawa M."/>
            <person name="Namiki N."/>
            <person name="Mizuno H."/>
            <person name="Yamamoto K."/>
            <person name="Antonio B.A."/>
            <person name="Baba T."/>
            <person name="Sakata K."/>
            <person name="Nagamura Y."/>
            <person name="Aoki H."/>
            <person name="Arikawa K."/>
            <person name="Arita K."/>
            <person name="Bito T."/>
            <person name="Chiden Y."/>
            <person name="Fujitsuka N."/>
            <person name="Fukunaka R."/>
            <person name="Hamada M."/>
            <person name="Harada C."/>
            <person name="Hayashi A."/>
            <person name="Hijishita S."/>
            <person name="Honda M."/>
            <person name="Hosokawa S."/>
            <person name="Ichikawa Y."/>
            <person name="Idonuma A."/>
            <person name="Iijima M."/>
            <person name="Ikeda M."/>
            <person name="Ikeno M."/>
            <person name="Ito K."/>
            <person name="Ito S."/>
            <person name="Ito T."/>
            <person name="Ito Y."/>
            <person name="Ito Y."/>
            <person name="Iwabuchi A."/>
            <person name="Kamiya K."/>
            <person name="Karasawa W."/>
            <person name="Kurita K."/>
            <person name="Katagiri S."/>
            <person name="Kikuta A."/>
            <person name="Kobayashi H."/>
            <person name="Kobayashi N."/>
            <person name="Machita K."/>
            <person name="Maehara T."/>
            <person name="Masukawa M."/>
            <person name="Mizubayashi T."/>
            <person name="Mukai Y."/>
            <person name="Nagasaki H."/>
            <person name="Nagata Y."/>
            <person name="Naito S."/>
            <person name="Nakashima M."/>
            <person name="Nakama Y."/>
            <person name="Nakamichi Y."/>
            <person name="Nakamura M."/>
            <person name="Meguro A."/>
            <person name="Negishi M."/>
            <person name="Ohta I."/>
            <person name="Ohta T."/>
            <person name="Okamoto M."/>
            <person name="Ono N."/>
            <person name="Saji S."/>
            <person name="Sakaguchi M."/>
            <person name="Sakai K."/>
            <person name="Shibata M."/>
            <person name="Shimokawa T."/>
            <person name="Song J."/>
            <person name="Takazaki Y."/>
            <person name="Terasawa K."/>
            <person name="Tsugane M."/>
            <person name="Tsuji K."/>
            <person name="Ueda S."/>
            <person name="Waki K."/>
            <person name="Yamagata H."/>
            <person name="Yamamoto M."/>
            <person name="Yamamoto S."/>
            <person name="Yamane H."/>
            <person name="Yoshiki S."/>
            <person name="Yoshihara R."/>
            <person name="Yukawa K."/>
            <person name="Zhong H."/>
            <person name="Yano M."/>
            <person name="Yuan Q."/>
            <person name="Ouyang S."/>
            <person name="Liu J."/>
            <person name="Jones K.M."/>
            <person name="Gansberger K."/>
            <person name="Moffat K."/>
            <person name="Hill J."/>
            <person name="Bera J."/>
            <person name="Fadrosh D."/>
            <person name="Jin S."/>
            <person name="Johri S."/>
            <person name="Kim M."/>
            <person name="Overton L."/>
            <person name="Reardon M."/>
            <person name="Tsitrin T."/>
            <person name="Vuong H."/>
            <person name="Weaver B."/>
            <person name="Ciecko A."/>
            <person name="Tallon L."/>
            <person name="Jackson J."/>
            <person name="Pai G."/>
            <person name="Aken S.V."/>
            <person name="Utterback T."/>
            <person name="Reidmuller S."/>
            <person name="Feldblyum T."/>
            <person name="Hsiao J."/>
            <person name="Zismann V."/>
            <person name="Iobst S."/>
            <person name="de Vazeille A.R."/>
            <person name="Buell C.R."/>
            <person name="Ying K."/>
            <person name="Li Y."/>
            <person name="Lu T."/>
            <person name="Huang Y."/>
            <person name="Zhao Q."/>
            <person name="Feng Q."/>
            <person name="Zhang L."/>
            <person name="Zhu J."/>
            <person name="Weng Q."/>
            <person name="Mu J."/>
            <person name="Lu Y."/>
            <person name="Fan D."/>
            <person name="Liu Y."/>
            <person name="Guan J."/>
            <person name="Zhang Y."/>
            <person name="Yu S."/>
            <person name="Liu X."/>
            <person name="Zhang Y."/>
            <person name="Hong G."/>
            <person name="Han B."/>
            <person name="Choisne N."/>
            <person name="Demange N."/>
            <person name="Orjeda G."/>
            <person name="Samain S."/>
            <person name="Cattolico L."/>
            <person name="Pelletier E."/>
            <person name="Couloux A."/>
            <person name="Segurens B."/>
            <person name="Wincker P."/>
            <person name="D'Hont A."/>
            <person name="Scarpelli C."/>
            <person name="Weissenbach J."/>
            <person name="Salanoubat M."/>
            <person name="Quetier F."/>
            <person name="Yu Y."/>
            <person name="Kim H.R."/>
            <person name="Rambo T."/>
            <person name="Currie J."/>
            <person name="Collura K."/>
            <person name="Luo M."/>
            <person name="Yang T."/>
            <person name="Ammiraju J.S.S."/>
            <person name="Engler F."/>
            <person name="Soderlund C."/>
            <person name="Wing R.A."/>
            <person name="Palmer L.E."/>
            <person name="de la Bastide M."/>
            <person name="Spiegel L."/>
            <person name="Nascimento L."/>
            <person name="Zutavern T."/>
            <person name="O'Shaughnessy A."/>
            <person name="Dike S."/>
            <person name="Dedhia N."/>
            <person name="Preston R."/>
            <person name="Balija V."/>
            <person name="McCombie W.R."/>
            <person name="Chow T."/>
            <person name="Chen H."/>
            <person name="Chung M."/>
            <person name="Chen C."/>
            <person name="Shaw J."/>
            <person name="Wu H."/>
            <person name="Hsiao K."/>
            <person name="Chao Y."/>
            <person name="Chu M."/>
            <person name="Cheng C."/>
            <person name="Hour A."/>
            <person name="Lee P."/>
            <person name="Lin S."/>
            <person name="Lin Y."/>
            <person name="Liou J."/>
            <person name="Liu S."/>
            <person name="Hsing Y."/>
            <person name="Raghuvanshi S."/>
            <person name="Mohanty A."/>
            <person name="Bharti A.K."/>
            <person name="Gaur A."/>
            <person name="Gupta V."/>
            <person name="Kumar D."/>
            <person name="Ravi V."/>
            <person name="Vij S."/>
            <person name="Kapur A."/>
            <person name="Khurana P."/>
            <person name="Khurana P."/>
            <person name="Khurana J.P."/>
            <person name="Tyagi A.K."/>
            <person name="Gaikwad K."/>
            <person name="Singh A."/>
            <person name="Dalal V."/>
            <person name="Srivastava S."/>
            <person name="Dixit A."/>
            <person name="Pal A.K."/>
            <person name="Ghazi I.A."/>
            <person name="Yadav M."/>
            <person name="Pandit A."/>
            <person name="Bhargava A."/>
            <person name="Sureshbabu K."/>
            <person name="Batra K."/>
            <person name="Sharma T.R."/>
            <person name="Mohapatra T."/>
            <person name="Singh N.K."/>
            <person name="Messing J."/>
            <person name="Nelson A.B."/>
            <person name="Fuks G."/>
            <person name="Kavchok S."/>
            <person name="Keizer G."/>
            <person name="Linton E."/>
            <person name="Llaca V."/>
            <person name="Song R."/>
            <person name="Tanyolac B."/>
            <person name="Young S."/>
            <person name="Ho-Il K."/>
            <person name="Hahn J.H."/>
            <person name="Sangsakoo G."/>
            <person name="Vanavichit A."/>
            <person name="de Mattos Luiz.A.T."/>
            <person name="Zimmer P.D."/>
            <person name="Malone G."/>
            <person name="Dellagostin O."/>
            <person name="de Oliveira A.C."/>
            <person name="Bevan M."/>
            <person name="Bancroft I."/>
            <person name="Minx P."/>
            <person name="Cordum H."/>
            <person name="Wilson R."/>
            <person name="Cheng Z."/>
            <person name="Jin W."/>
            <person name="Jiang J."/>
            <person name="Leong S.A."/>
            <person name="Iwama H."/>
            <person name="Gojobori T."/>
            <person name="Itoh T."/>
            <person name="Niimura Y."/>
            <person name="Fujii Y."/>
            <person name="Habara T."/>
            <person name="Sakai H."/>
            <person name="Sato Y."/>
            <person name="Wilson G."/>
            <person name="Kumar K."/>
            <person name="McCouch S."/>
            <person name="Juretic N."/>
            <person name="Hoen D."/>
            <person name="Wright S."/>
            <person name="Bruskiewich R."/>
            <person name="Bureau T."/>
            <person name="Miyao A."/>
            <person name="Hirochika H."/>
            <person name="Nishikawa T."/>
            <person name="Kadowaki K."/>
            <person name="Sugiura M."/>
            <person name="Burr B."/>
            <person name="Sasaki T."/>
        </authorList>
    </citation>
    <scope>NUCLEOTIDE SEQUENCE [LARGE SCALE GENOMIC DNA]</scope>
    <source>
        <strain evidence="4">cv. Nipponbare</strain>
    </source>
</reference>
<feature type="compositionally biased region" description="Basic residues" evidence="1">
    <location>
        <begin position="162"/>
        <end position="174"/>
    </location>
</feature>
<feature type="region of interest" description="Disordered" evidence="1">
    <location>
        <begin position="117"/>
        <end position="142"/>
    </location>
</feature>
<protein>
    <submittedName>
        <fullName evidence="3">Os03g0380600 protein</fullName>
    </submittedName>
</protein>
<dbReference type="EMBL" id="AP014959">
    <property type="protein sequence ID" value="BAS84445.1"/>
    <property type="molecule type" value="Genomic_DNA"/>
</dbReference>
<reference evidence="3 4" key="3">
    <citation type="journal article" date="2013" name="Rice">
        <title>Improvement of the Oryza sativa Nipponbare reference genome using next generation sequence and optical map data.</title>
        <authorList>
            <person name="Kawahara Y."/>
            <person name="de la Bastide M."/>
            <person name="Hamilton J.P."/>
            <person name="Kanamori H."/>
            <person name="McCombie W.R."/>
            <person name="Ouyang S."/>
            <person name="Schwartz D.C."/>
            <person name="Tanaka T."/>
            <person name="Wu J."/>
            <person name="Zhou S."/>
            <person name="Childs K.L."/>
            <person name="Davidson R.M."/>
            <person name="Lin H."/>
            <person name="Quesada-Ocampo L."/>
            <person name="Vaillancourt B."/>
            <person name="Sakai H."/>
            <person name="Lee S.S."/>
            <person name="Kim J."/>
            <person name="Numa H."/>
            <person name="Itoh T."/>
            <person name="Buell C.R."/>
            <person name="Matsumoto T."/>
        </authorList>
    </citation>
    <scope>NUCLEOTIDE SEQUENCE [LARGE SCALE GENOMIC DNA]</scope>
    <source>
        <strain evidence="4">cv. Nipponbare</strain>
    </source>
</reference>
<feature type="region of interest" description="Disordered" evidence="1">
    <location>
        <begin position="156"/>
        <end position="200"/>
    </location>
</feature>
<sequence>MDKSWMNLPDRFSQGYIAGVNAFTEFSCQQNRDKDALLCPCERCMNISQKPINEVRTHLVLYGIQVSYKHWVFHGEQVDLDIDPVDEPINDEDDEDFDGLDMIQDLLGDIHRGTAGIQQQDQAGSGSIGDQAGSGNIGAEPNEEANRFDQEVAKESISIRAPPHKKGPLQKRSRSSLDRGMKTTTNRGEETTQPSNINIAGASQPTVQEPLDSNTVMPFGDISMIFVPPIRGEFTNLLFQAHHETTAAASASRCLEFENQDPN</sequence>
<dbReference type="InParanoid" id="A0A0P0VY20"/>
<dbReference type="InterPro" id="IPR029480">
    <property type="entry name" value="Transpos_assoc"/>
</dbReference>
<dbReference type="FunCoup" id="A0A0P0VY20">
    <property type="interactions" value="271"/>
</dbReference>
<feature type="compositionally biased region" description="Polar residues" evidence="1">
    <location>
        <begin position="182"/>
        <end position="200"/>
    </location>
</feature>
<evidence type="ECO:0000259" key="2">
    <source>
        <dbReference type="Pfam" id="PF13963"/>
    </source>
</evidence>
<keyword evidence="4" id="KW-1185">Reference proteome</keyword>
<accession>A0A0P0VY20</accession>
<gene>
    <name evidence="3" type="ordered locus">Os03g0380600</name>
    <name evidence="3" type="ORF">OSNPB_030380600</name>
</gene>
<evidence type="ECO:0000313" key="3">
    <source>
        <dbReference type="EMBL" id="BAS84445.1"/>
    </source>
</evidence>
<dbReference type="Pfam" id="PF13963">
    <property type="entry name" value="Transpos_assoc"/>
    <property type="match status" value="1"/>
</dbReference>
<organism evidence="3 4">
    <name type="scientific">Oryza sativa subsp. japonica</name>
    <name type="common">Rice</name>
    <dbReference type="NCBI Taxonomy" id="39947"/>
    <lineage>
        <taxon>Eukaryota</taxon>
        <taxon>Viridiplantae</taxon>
        <taxon>Streptophyta</taxon>
        <taxon>Embryophyta</taxon>
        <taxon>Tracheophyta</taxon>
        <taxon>Spermatophyta</taxon>
        <taxon>Magnoliopsida</taxon>
        <taxon>Liliopsida</taxon>
        <taxon>Poales</taxon>
        <taxon>Poaceae</taxon>
        <taxon>BOP clade</taxon>
        <taxon>Oryzoideae</taxon>
        <taxon>Oryzeae</taxon>
        <taxon>Oryzinae</taxon>
        <taxon>Oryza</taxon>
        <taxon>Oryza sativa</taxon>
    </lineage>
</organism>
<dbReference type="PaxDb" id="39947-A0A0P0VY20"/>
<evidence type="ECO:0000256" key="1">
    <source>
        <dbReference type="SAM" id="MobiDB-lite"/>
    </source>
</evidence>
<dbReference type="AlphaFoldDB" id="A0A0P0VY20"/>
<feature type="domain" description="Transposase-associated" evidence="2">
    <location>
        <begin position="3"/>
        <end position="76"/>
    </location>
</feature>